<dbReference type="InterPro" id="IPR036942">
    <property type="entry name" value="Beta-barrel_TonB_sf"/>
</dbReference>
<dbReference type="Gene3D" id="2.40.170.20">
    <property type="entry name" value="TonB-dependent receptor, beta-barrel domain"/>
    <property type="match status" value="1"/>
</dbReference>
<name>A0A3N4M7H6_9BACT</name>
<proteinExistence type="inferred from homology"/>
<evidence type="ECO:0000313" key="9">
    <source>
        <dbReference type="EMBL" id="RPD39392.1"/>
    </source>
</evidence>
<dbReference type="Pfam" id="PF07715">
    <property type="entry name" value="Plug"/>
    <property type="match status" value="1"/>
</dbReference>
<accession>A0A3N4M7H6</accession>
<dbReference type="GO" id="GO:0009279">
    <property type="term" value="C:cell outer membrane"/>
    <property type="evidence" value="ECO:0007669"/>
    <property type="project" value="UniProtKB-SubCell"/>
</dbReference>
<sequence length="1152" mass="128443">MRYRIILRLVLLFLVLGCATQFPRAQTPDRKITFPQPKTTVGEAIKAIEKQTTLQFSYGSNVLQRTGRGIVLGNSTVTLEKVLQAMQAQAGIRYELDKDNRIILKTEDAGQPKSTAQSSPDPGKTITGKVLDAEKKTPVPGVSVGIKHTGRGTTTNVEGEFRLTVPATGAILVFSFIGYAPQEVHVRDAANITIRLASSQKMLGGVTVSAIRNHNTDEATLSERKKSAVISDAISAQQIERTASITTTQALQRVAGVSVTDDKYVAIRGLGDRSVIAELNGARLSSADPDRTAVPLDLVPAALLDNITIYKTLSADRPADASAGIIELKTKSVPTALTLEVAAQAGFNSAIGLNGKYNGFYNDNLGFLGQEVKSHQLSGDFLRLAEQYPGGLKQMQEVFIQSRNNPALANEAMRISDIMQSFDPVLTSRYKTASPNQLYSVSFGNSFKIFGGRHKLGVVINGNYYQRYEDIYQGERNQYSLFQGVVTGSPKIFNQLRIPNFISPAFPRLGNYLSYQENTGRRIINYGGLLGLAYQFNPRHVIQFQYVGSRGAEAVASSLSGEWKNSGLNYPVYNYIDQLKLTYRTFNTFNLQGEHKFISKDWSPRLTYNLSSSNTIQDEPDYRSSNYAVLRSSKQIATGGAGIGEDVYAFVTGLTHGVGSDYTRAIVTDPNGRQFRKLTEKNYNAKMDLTFPFQLYGEEQVIKIGGNFLRRERDYRENVLGLPGSNLGGGGTDLLNKVKGDIDQLVSSRYVGMKDPSSYNEEGQPRVGGFLYQIKKSPNNYTGTYETRAFYIMADARVGGKLRINGGVRFEGTIIDASVDTANVFFPPSLDLVSNLPGVTISNVTDRPFSSYRVNYKPYYSTNITYAVREDMNLRLAYGTSLARPELRELTNIYLFDPFQFAVVAGNPTLQNQFTRSYDFRWEWFTAPREVLAVSAFGKHISNQLQKVFSYKSQGNLSTSPEFPLINFQNDPNPGRVYGLEFEARRSMEWLWPSAFRNLFFNANLMLAMSRIKKNPERLDASRINDRRSPETSPVFEQAPYSINVGLGYLNHKSQTDVNLNFNMTGARLVQVQLDGTPDIFDRPLPMLDLVFTQRLNRHFVVKGFAKNILNPYYRQVYTNAGNNGEYHGHTYVYRQYKKGSEFSLGIAYKIL</sequence>
<evidence type="ECO:0000256" key="2">
    <source>
        <dbReference type="ARBA" id="ARBA00023136"/>
    </source>
</evidence>
<feature type="chain" id="PRO_5018292283" description="TonB-dependent receptor" evidence="6">
    <location>
        <begin position="26"/>
        <end position="1152"/>
    </location>
</feature>
<dbReference type="Gene3D" id="2.60.40.1120">
    <property type="entry name" value="Carboxypeptidase-like, regulatory domain"/>
    <property type="match status" value="1"/>
</dbReference>
<dbReference type="InterPro" id="IPR000531">
    <property type="entry name" value="Beta-barrel_TonB"/>
</dbReference>
<dbReference type="SUPFAM" id="SSF49464">
    <property type="entry name" value="Carboxypeptidase regulatory domain-like"/>
    <property type="match status" value="1"/>
</dbReference>
<gene>
    <name evidence="9" type="ORF">EG028_19915</name>
</gene>
<dbReference type="AlphaFoldDB" id="A0A3N4M7H6"/>
<dbReference type="Pfam" id="PF13715">
    <property type="entry name" value="CarbopepD_reg_2"/>
    <property type="match status" value="1"/>
</dbReference>
<dbReference type="SUPFAM" id="SSF56935">
    <property type="entry name" value="Porins"/>
    <property type="match status" value="1"/>
</dbReference>
<dbReference type="OrthoDB" id="9768470at2"/>
<reference evidence="10" key="1">
    <citation type="submission" date="2018-11" db="EMBL/GenBank/DDBJ databases">
        <title>Chitinophaga lutea sp.nov., isolate from arsenic contaminated soil.</title>
        <authorList>
            <person name="Zong Y."/>
        </authorList>
    </citation>
    <scope>NUCLEOTIDE SEQUENCE [LARGE SCALE GENOMIC DNA]</scope>
    <source>
        <strain evidence="10">YLT18</strain>
    </source>
</reference>
<evidence type="ECO:0000313" key="10">
    <source>
        <dbReference type="Proteomes" id="UP000279089"/>
    </source>
</evidence>
<evidence type="ECO:0000259" key="8">
    <source>
        <dbReference type="Pfam" id="PF07715"/>
    </source>
</evidence>
<comment type="subcellular location">
    <subcellularLocation>
        <location evidence="1 4">Cell outer membrane</location>
    </subcellularLocation>
</comment>
<evidence type="ECO:0000256" key="4">
    <source>
        <dbReference type="RuleBase" id="RU003357"/>
    </source>
</evidence>
<dbReference type="PANTHER" id="PTHR40980:SF5">
    <property type="entry name" value="TONB-DEPENDENT RECEPTOR"/>
    <property type="match status" value="1"/>
</dbReference>
<feature type="domain" description="TonB-dependent receptor-like beta-barrel" evidence="7">
    <location>
        <begin position="656"/>
        <end position="1067"/>
    </location>
</feature>
<keyword evidence="4" id="KW-0798">TonB box</keyword>
<comment type="similarity">
    <text evidence="4">Belongs to the TonB-dependent receptor family.</text>
</comment>
<keyword evidence="6" id="KW-0732">Signal</keyword>
<comment type="caution">
    <text evidence="9">The sequence shown here is derived from an EMBL/GenBank/DDBJ whole genome shotgun (WGS) entry which is preliminary data.</text>
</comment>
<dbReference type="Pfam" id="PF00593">
    <property type="entry name" value="TonB_dep_Rec_b-barrel"/>
    <property type="match status" value="1"/>
</dbReference>
<keyword evidence="3" id="KW-0998">Cell outer membrane</keyword>
<dbReference type="Proteomes" id="UP000279089">
    <property type="component" value="Unassembled WGS sequence"/>
</dbReference>
<feature type="signal peptide" evidence="6">
    <location>
        <begin position="1"/>
        <end position="25"/>
    </location>
</feature>
<evidence type="ECO:0000256" key="5">
    <source>
        <dbReference type="SAM" id="MobiDB-lite"/>
    </source>
</evidence>
<evidence type="ECO:0008006" key="11">
    <source>
        <dbReference type="Google" id="ProtNLM"/>
    </source>
</evidence>
<feature type="region of interest" description="Disordered" evidence="5">
    <location>
        <begin position="106"/>
        <end position="129"/>
    </location>
</feature>
<keyword evidence="2 4" id="KW-0472">Membrane</keyword>
<dbReference type="Gene3D" id="2.170.130.10">
    <property type="entry name" value="TonB-dependent receptor, plug domain"/>
    <property type="match status" value="1"/>
</dbReference>
<dbReference type="InterPro" id="IPR012910">
    <property type="entry name" value="Plug_dom"/>
</dbReference>
<dbReference type="InterPro" id="IPR008969">
    <property type="entry name" value="CarboxyPept-like_regulatory"/>
</dbReference>
<evidence type="ECO:0000256" key="6">
    <source>
        <dbReference type="SAM" id="SignalP"/>
    </source>
</evidence>
<protein>
    <recommendedName>
        <fullName evidence="11">TonB-dependent receptor</fullName>
    </recommendedName>
</protein>
<evidence type="ECO:0000256" key="3">
    <source>
        <dbReference type="ARBA" id="ARBA00023237"/>
    </source>
</evidence>
<dbReference type="EMBL" id="RMBX01000011">
    <property type="protein sequence ID" value="RPD39392.1"/>
    <property type="molecule type" value="Genomic_DNA"/>
</dbReference>
<evidence type="ECO:0000259" key="7">
    <source>
        <dbReference type="Pfam" id="PF00593"/>
    </source>
</evidence>
<dbReference type="PANTHER" id="PTHR40980">
    <property type="entry name" value="PLUG DOMAIN-CONTAINING PROTEIN"/>
    <property type="match status" value="1"/>
</dbReference>
<dbReference type="RefSeq" id="WP_120518034.1">
    <property type="nucleotide sequence ID" value="NZ_QXZY01000011.1"/>
</dbReference>
<feature type="domain" description="TonB-dependent receptor plug" evidence="8">
    <location>
        <begin position="226"/>
        <end position="324"/>
    </location>
</feature>
<organism evidence="9 10">
    <name type="scientific">Chitinophaga barathri</name>
    <dbReference type="NCBI Taxonomy" id="1647451"/>
    <lineage>
        <taxon>Bacteria</taxon>
        <taxon>Pseudomonadati</taxon>
        <taxon>Bacteroidota</taxon>
        <taxon>Chitinophagia</taxon>
        <taxon>Chitinophagales</taxon>
        <taxon>Chitinophagaceae</taxon>
        <taxon>Chitinophaga</taxon>
    </lineage>
</organism>
<keyword evidence="10" id="KW-1185">Reference proteome</keyword>
<dbReference type="InterPro" id="IPR037066">
    <property type="entry name" value="Plug_dom_sf"/>
</dbReference>
<evidence type="ECO:0000256" key="1">
    <source>
        <dbReference type="ARBA" id="ARBA00004442"/>
    </source>
</evidence>